<keyword evidence="3" id="KW-1185">Reference proteome</keyword>
<dbReference type="Proteomes" id="UP000248014">
    <property type="component" value="Unassembled WGS sequence"/>
</dbReference>
<evidence type="ECO:0000313" key="3">
    <source>
        <dbReference type="Proteomes" id="UP000248014"/>
    </source>
</evidence>
<sequence>MKNIKAATIAALSVAGFALPATASEFQDIRHQVNVPHGEREVTAVYQPKTMVSYRQIGNMTPNRQSTARCMWKAEIMVERHLQAPAGQGSHVVRTLVPAKLIEGSTNGRCAQGKEQVSDTLARRADEVRQHVLAVAAEDRNALMAELSIATGNPAS</sequence>
<reference evidence="2 3" key="1">
    <citation type="submission" date="2018-05" db="EMBL/GenBank/DDBJ databases">
        <title>Genomic Encyclopedia of Type Strains, Phase IV (KMG-IV): sequencing the most valuable type-strain genomes for metagenomic binning, comparative biology and taxonomic classification.</title>
        <authorList>
            <person name="Goeker M."/>
        </authorList>
    </citation>
    <scope>NUCLEOTIDE SEQUENCE [LARGE SCALE GENOMIC DNA]</scope>
    <source>
        <strain evidence="2 3">DSM 3183</strain>
    </source>
</reference>
<gene>
    <name evidence="2" type="ORF">C7451_11086</name>
</gene>
<accession>A0A2V3V9G3</accession>
<dbReference type="AlphaFoldDB" id="A0A2V3V9G3"/>
<dbReference type="RefSeq" id="WP_110299499.1">
    <property type="nucleotide sequence ID" value="NZ_QJJM01000010.1"/>
</dbReference>
<organism evidence="2 3">
    <name type="scientific">Blastomonas natatoria</name>
    <dbReference type="NCBI Taxonomy" id="34015"/>
    <lineage>
        <taxon>Bacteria</taxon>
        <taxon>Pseudomonadati</taxon>
        <taxon>Pseudomonadota</taxon>
        <taxon>Alphaproteobacteria</taxon>
        <taxon>Sphingomonadales</taxon>
        <taxon>Sphingomonadaceae</taxon>
        <taxon>Blastomonas</taxon>
    </lineage>
</organism>
<keyword evidence="1" id="KW-0732">Signal</keyword>
<protein>
    <submittedName>
        <fullName evidence="2">Uncharacterized protein</fullName>
    </submittedName>
</protein>
<proteinExistence type="predicted"/>
<dbReference type="OrthoDB" id="7506756at2"/>
<name>A0A2V3V9G3_9SPHN</name>
<comment type="caution">
    <text evidence="2">The sequence shown here is derived from an EMBL/GenBank/DDBJ whole genome shotgun (WGS) entry which is preliminary data.</text>
</comment>
<feature type="chain" id="PRO_5015890270" evidence="1">
    <location>
        <begin position="24"/>
        <end position="156"/>
    </location>
</feature>
<dbReference type="EMBL" id="QJJM01000010">
    <property type="protein sequence ID" value="PXW73359.1"/>
    <property type="molecule type" value="Genomic_DNA"/>
</dbReference>
<feature type="signal peptide" evidence="1">
    <location>
        <begin position="1"/>
        <end position="23"/>
    </location>
</feature>
<evidence type="ECO:0000256" key="1">
    <source>
        <dbReference type="SAM" id="SignalP"/>
    </source>
</evidence>
<evidence type="ECO:0000313" key="2">
    <source>
        <dbReference type="EMBL" id="PXW73359.1"/>
    </source>
</evidence>